<reference evidence="2" key="1">
    <citation type="submission" date="2023-03" db="EMBL/GenBank/DDBJ databases">
        <title>Massive genome expansion in bonnet fungi (Mycena s.s.) driven by repeated elements and novel gene families across ecological guilds.</title>
        <authorList>
            <consortium name="Lawrence Berkeley National Laboratory"/>
            <person name="Harder C.B."/>
            <person name="Miyauchi S."/>
            <person name="Viragh M."/>
            <person name="Kuo A."/>
            <person name="Thoen E."/>
            <person name="Andreopoulos B."/>
            <person name="Lu D."/>
            <person name="Skrede I."/>
            <person name="Drula E."/>
            <person name="Henrissat B."/>
            <person name="Morin E."/>
            <person name="Kohler A."/>
            <person name="Barry K."/>
            <person name="LaButti K."/>
            <person name="Morin E."/>
            <person name="Salamov A."/>
            <person name="Lipzen A."/>
            <person name="Mereny Z."/>
            <person name="Hegedus B."/>
            <person name="Baldrian P."/>
            <person name="Stursova M."/>
            <person name="Weitz H."/>
            <person name="Taylor A."/>
            <person name="Grigoriev I.V."/>
            <person name="Nagy L.G."/>
            <person name="Martin F."/>
            <person name="Kauserud H."/>
        </authorList>
    </citation>
    <scope>NUCLEOTIDE SEQUENCE</scope>
    <source>
        <strain evidence="2">9284</strain>
    </source>
</reference>
<evidence type="ECO:0000313" key="2">
    <source>
        <dbReference type="EMBL" id="KAJ7606702.1"/>
    </source>
</evidence>
<gene>
    <name evidence="2" type="ORF">FB45DRAFT_878294</name>
</gene>
<evidence type="ECO:0000256" key="1">
    <source>
        <dbReference type="SAM" id="MobiDB-lite"/>
    </source>
</evidence>
<organism evidence="2 3">
    <name type="scientific">Roridomyces roridus</name>
    <dbReference type="NCBI Taxonomy" id="1738132"/>
    <lineage>
        <taxon>Eukaryota</taxon>
        <taxon>Fungi</taxon>
        <taxon>Dikarya</taxon>
        <taxon>Basidiomycota</taxon>
        <taxon>Agaricomycotina</taxon>
        <taxon>Agaricomycetes</taxon>
        <taxon>Agaricomycetidae</taxon>
        <taxon>Agaricales</taxon>
        <taxon>Marasmiineae</taxon>
        <taxon>Mycenaceae</taxon>
        <taxon>Roridomyces</taxon>
    </lineage>
</organism>
<sequence length="332" mass="37389">MWSHGLEGLLMLARCREHGSVVRKSHLNEYMDGPEILQYIYPHYEVQRRRRRQRNASNEDEDDEDGSAASQSSSDDDLVDIENERPQFFAPDDNLMNFDNQPISRGKHSRSSSMSMSSRASAPPDTDLDGDNVGNGGQEEEEQAMPYDFTPPSPRKPTKKTSRKKNTTAQQAKYDDEKPVVRSKEVMHAPKKTEPAEETEWPASTRLTFPPTGGSIRIPKQSTLLQRILHAAIEEQAFQIAFVAGYDSSTTRATARLRREPQGKGKDIAKRAKKDTDWCARIAPSIWVRGSNIHSELRSLAISVVPTLYELNRAGVMISEIKKIVALLLKNL</sequence>
<feature type="region of interest" description="Disordered" evidence="1">
    <location>
        <begin position="48"/>
        <end position="214"/>
    </location>
</feature>
<proteinExistence type="predicted"/>
<dbReference type="EMBL" id="JARKIF010000055">
    <property type="protein sequence ID" value="KAJ7606702.1"/>
    <property type="molecule type" value="Genomic_DNA"/>
</dbReference>
<feature type="compositionally biased region" description="Basic and acidic residues" evidence="1">
    <location>
        <begin position="173"/>
        <end position="195"/>
    </location>
</feature>
<comment type="caution">
    <text evidence="2">The sequence shown here is derived from an EMBL/GenBank/DDBJ whole genome shotgun (WGS) entry which is preliminary data.</text>
</comment>
<feature type="compositionally biased region" description="Low complexity" evidence="1">
    <location>
        <begin position="111"/>
        <end position="122"/>
    </location>
</feature>
<evidence type="ECO:0000313" key="3">
    <source>
        <dbReference type="Proteomes" id="UP001221142"/>
    </source>
</evidence>
<feature type="compositionally biased region" description="Basic residues" evidence="1">
    <location>
        <begin position="156"/>
        <end position="166"/>
    </location>
</feature>
<dbReference type="AlphaFoldDB" id="A0AAD7B1K3"/>
<dbReference type="Proteomes" id="UP001221142">
    <property type="component" value="Unassembled WGS sequence"/>
</dbReference>
<keyword evidence="3" id="KW-1185">Reference proteome</keyword>
<protein>
    <submittedName>
        <fullName evidence="2">Uncharacterized protein</fullName>
    </submittedName>
</protein>
<accession>A0AAD7B1K3</accession>
<name>A0AAD7B1K3_9AGAR</name>